<evidence type="ECO:0000313" key="1">
    <source>
        <dbReference type="EMBL" id="CAG8851870.1"/>
    </source>
</evidence>
<accession>A0ABN7XA77</accession>
<dbReference type="EMBL" id="CAJVQB010108370">
    <property type="protein sequence ID" value="CAG8851870.1"/>
    <property type="molecule type" value="Genomic_DNA"/>
</dbReference>
<proteinExistence type="predicted"/>
<dbReference type="Proteomes" id="UP000789901">
    <property type="component" value="Unassembled WGS sequence"/>
</dbReference>
<evidence type="ECO:0000313" key="2">
    <source>
        <dbReference type="Proteomes" id="UP000789901"/>
    </source>
</evidence>
<comment type="caution">
    <text evidence="1">The sequence shown here is derived from an EMBL/GenBank/DDBJ whole genome shotgun (WGS) entry which is preliminary data.</text>
</comment>
<protein>
    <submittedName>
        <fullName evidence="1">38353_t:CDS:1</fullName>
    </submittedName>
</protein>
<keyword evidence="2" id="KW-1185">Reference proteome</keyword>
<sequence>LVWNKIFNEEIKITELSELMGKILFGIENNITQQKLQVLEISS</sequence>
<feature type="non-terminal residue" evidence="1">
    <location>
        <position position="1"/>
    </location>
</feature>
<name>A0ABN7XA77_GIGMA</name>
<reference evidence="1 2" key="1">
    <citation type="submission" date="2021-06" db="EMBL/GenBank/DDBJ databases">
        <authorList>
            <person name="Kallberg Y."/>
            <person name="Tangrot J."/>
            <person name="Rosling A."/>
        </authorList>
    </citation>
    <scope>NUCLEOTIDE SEQUENCE [LARGE SCALE GENOMIC DNA]</scope>
    <source>
        <strain evidence="1 2">120-4 pot B 10/14</strain>
    </source>
</reference>
<gene>
    <name evidence="1" type="ORF">GMARGA_LOCUS40959</name>
</gene>
<organism evidence="1 2">
    <name type="scientific">Gigaspora margarita</name>
    <dbReference type="NCBI Taxonomy" id="4874"/>
    <lineage>
        <taxon>Eukaryota</taxon>
        <taxon>Fungi</taxon>
        <taxon>Fungi incertae sedis</taxon>
        <taxon>Mucoromycota</taxon>
        <taxon>Glomeromycotina</taxon>
        <taxon>Glomeromycetes</taxon>
        <taxon>Diversisporales</taxon>
        <taxon>Gigasporaceae</taxon>
        <taxon>Gigaspora</taxon>
    </lineage>
</organism>
<feature type="non-terminal residue" evidence="1">
    <location>
        <position position="43"/>
    </location>
</feature>